<evidence type="ECO:0000313" key="2">
    <source>
        <dbReference type="Proteomes" id="UP001596549"/>
    </source>
</evidence>
<dbReference type="SUPFAM" id="SSF57938">
    <property type="entry name" value="DnaJ/Hsp40 cysteine-rich domain"/>
    <property type="match status" value="1"/>
</dbReference>
<protein>
    <submittedName>
        <fullName evidence="1">YuiA family protein</fullName>
    </submittedName>
</protein>
<name>A0ABW2NSZ4_9BACL</name>
<evidence type="ECO:0000313" key="1">
    <source>
        <dbReference type="EMBL" id="MFC7372373.1"/>
    </source>
</evidence>
<gene>
    <name evidence="1" type="ORF">ACFQPF_11875</name>
</gene>
<dbReference type="EMBL" id="JBHTCP010000038">
    <property type="protein sequence ID" value="MFC7372373.1"/>
    <property type="molecule type" value="Genomic_DNA"/>
</dbReference>
<dbReference type="Gene3D" id="6.20.20.10">
    <property type="match status" value="1"/>
</dbReference>
<dbReference type="RefSeq" id="WP_379749898.1">
    <property type="nucleotide sequence ID" value="NZ_JBHTCP010000038.1"/>
</dbReference>
<dbReference type="InterPro" id="IPR035272">
    <property type="entry name" value="DUF5351"/>
</dbReference>
<sequence length="46" mass="5050">MKSQQVAKAAQEKCPYCEGKGYFQLLLGGSETCCECRGDGHHQKNS</sequence>
<organism evidence="1 2">
    <name type="scientific">Fictibacillus iocasae</name>
    <dbReference type="NCBI Taxonomy" id="2715437"/>
    <lineage>
        <taxon>Bacteria</taxon>
        <taxon>Bacillati</taxon>
        <taxon>Bacillota</taxon>
        <taxon>Bacilli</taxon>
        <taxon>Bacillales</taxon>
        <taxon>Fictibacillaceae</taxon>
        <taxon>Fictibacillus</taxon>
    </lineage>
</organism>
<accession>A0ABW2NSZ4</accession>
<proteinExistence type="predicted"/>
<keyword evidence="2" id="KW-1185">Reference proteome</keyword>
<dbReference type="InterPro" id="IPR036410">
    <property type="entry name" value="HSP_DnaJ_Cys-rich_dom_sf"/>
</dbReference>
<dbReference type="Pfam" id="PF17302">
    <property type="entry name" value="DUF5351"/>
    <property type="match status" value="1"/>
</dbReference>
<comment type="caution">
    <text evidence="1">The sequence shown here is derived from an EMBL/GenBank/DDBJ whole genome shotgun (WGS) entry which is preliminary data.</text>
</comment>
<reference evidence="2" key="1">
    <citation type="journal article" date="2019" name="Int. J. Syst. Evol. Microbiol.">
        <title>The Global Catalogue of Microorganisms (GCM) 10K type strain sequencing project: providing services to taxonomists for standard genome sequencing and annotation.</title>
        <authorList>
            <consortium name="The Broad Institute Genomics Platform"/>
            <consortium name="The Broad Institute Genome Sequencing Center for Infectious Disease"/>
            <person name="Wu L."/>
            <person name="Ma J."/>
        </authorList>
    </citation>
    <scope>NUCLEOTIDE SEQUENCE [LARGE SCALE GENOMIC DNA]</scope>
    <source>
        <strain evidence="2">NBRC 106396</strain>
    </source>
</reference>
<dbReference type="Proteomes" id="UP001596549">
    <property type="component" value="Unassembled WGS sequence"/>
</dbReference>